<dbReference type="EMBL" id="JAAIUW010000002">
    <property type="protein sequence ID" value="KAF7841134.1"/>
    <property type="molecule type" value="Genomic_DNA"/>
</dbReference>
<comment type="caution">
    <text evidence="1">The sequence shown here is derived from an EMBL/GenBank/DDBJ whole genome shotgun (WGS) entry which is preliminary data.</text>
</comment>
<keyword evidence="2" id="KW-1185">Reference proteome</keyword>
<evidence type="ECO:0000313" key="2">
    <source>
        <dbReference type="Proteomes" id="UP000634136"/>
    </source>
</evidence>
<proteinExistence type="predicted"/>
<evidence type="ECO:0000313" key="1">
    <source>
        <dbReference type="EMBL" id="KAF7841134.1"/>
    </source>
</evidence>
<reference evidence="1" key="1">
    <citation type="submission" date="2020-09" db="EMBL/GenBank/DDBJ databases">
        <title>Genome-Enabled Discovery of Anthraquinone Biosynthesis in Senna tora.</title>
        <authorList>
            <person name="Kang S.-H."/>
            <person name="Pandey R.P."/>
            <person name="Lee C.-M."/>
            <person name="Sim J.-S."/>
            <person name="Jeong J.-T."/>
            <person name="Choi B.-S."/>
            <person name="Jung M."/>
            <person name="Ginzburg D."/>
            <person name="Zhao K."/>
            <person name="Won S.Y."/>
            <person name="Oh T.-J."/>
            <person name="Yu Y."/>
            <person name="Kim N.-H."/>
            <person name="Lee O.R."/>
            <person name="Lee T.-H."/>
            <person name="Bashyal P."/>
            <person name="Kim T.-S."/>
            <person name="Lee W.-H."/>
            <person name="Kawkins C."/>
            <person name="Kim C.-K."/>
            <person name="Kim J.S."/>
            <person name="Ahn B.O."/>
            <person name="Rhee S.Y."/>
            <person name="Sohng J.K."/>
        </authorList>
    </citation>
    <scope>NUCLEOTIDE SEQUENCE</scope>
    <source>
        <tissue evidence="1">Leaf</tissue>
    </source>
</reference>
<gene>
    <name evidence="1" type="ORF">G2W53_003432</name>
</gene>
<dbReference type="AlphaFoldDB" id="A0A834XA50"/>
<protein>
    <submittedName>
        <fullName evidence="1">Uncharacterized protein</fullName>
    </submittedName>
</protein>
<organism evidence="1 2">
    <name type="scientific">Senna tora</name>
    <dbReference type="NCBI Taxonomy" id="362788"/>
    <lineage>
        <taxon>Eukaryota</taxon>
        <taxon>Viridiplantae</taxon>
        <taxon>Streptophyta</taxon>
        <taxon>Embryophyta</taxon>
        <taxon>Tracheophyta</taxon>
        <taxon>Spermatophyta</taxon>
        <taxon>Magnoliopsida</taxon>
        <taxon>eudicotyledons</taxon>
        <taxon>Gunneridae</taxon>
        <taxon>Pentapetalae</taxon>
        <taxon>rosids</taxon>
        <taxon>fabids</taxon>
        <taxon>Fabales</taxon>
        <taxon>Fabaceae</taxon>
        <taxon>Caesalpinioideae</taxon>
        <taxon>Cassia clade</taxon>
        <taxon>Senna</taxon>
    </lineage>
</organism>
<sequence length="41" mass="5216">MERRQRYFKEDLSDVFERKDSLLARVREEYVNERDAFFWKG</sequence>
<dbReference type="Proteomes" id="UP000634136">
    <property type="component" value="Unassembled WGS sequence"/>
</dbReference>
<accession>A0A834XA50</accession>
<name>A0A834XA50_9FABA</name>